<evidence type="ECO:0000313" key="3">
    <source>
        <dbReference type="Proteomes" id="UP001642409"/>
    </source>
</evidence>
<protein>
    <submittedName>
        <fullName evidence="2">Hypothetical_protein</fullName>
    </submittedName>
</protein>
<organism evidence="2 3">
    <name type="scientific">Hexamita inflata</name>
    <dbReference type="NCBI Taxonomy" id="28002"/>
    <lineage>
        <taxon>Eukaryota</taxon>
        <taxon>Metamonada</taxon>
        <taxon>Diplomonadida</taxon>
        <taxon>Hexamitidae</taxon>
        <taxon>Hexamitinae</taxon>
        <taxon>Hexamita</taxon>
    </lineage>
</organism>
<accession>A0ABP1GI28</accession>
<evidence type="ECO:0000313" key="2">
    <source>
        <dbReference type="EMBL" id="CAL5970319.1"/>
    </source>
</evidence>
<gene>
    <name evidence="2" type="ORF">HINF_LOCUS259</name>
</gene>
<sequence>MNQISNELICNTAVEQNSIYKKRKQFTVALKKEILLKYEENKLIDPKNVRKLTLQQFSTQGVTNDTLKNLLRRTQQEKIKAETQKLQKMRLKPKKSTTKALDRLLTAKVKRSVFFTVQDIKYWANQILKSLPDNHPDKQLKLSNGYYYNFFKRLNLQHIEQNDKFYDDHVDLQIVEKAKQFLQPAIDFNVKIQW</sequence>
<feature type="coiled-coil region" evidence="1">
    <location>
        <begin position="64"/>
        <end position="92"/>
    </location>
</feature>
<reference evidence="2 3" key="1">
    <citation type="submission" date="2024-07" db="EMBL/GenBank/DDBJ databases">
        <authorList>
            <person name="Akdeniz Z."/>
        </authorList>
    </citation>
    <scope>NUCLEOTIDE SEQUENCE [LARGE SCALE GENOMIC DNA]</scope>
</reference>
<dbReference type="Proteomes" id="UP001642409">
    <property type="component" value="Unassembled WGS sequence"/>
</dbReference>
<proteinExistence type="predicted"/>
<name>A0ABP1GI28_9EUKA</name>
<keyword evidence="1" id="KW-0175">Coiled coil</keyword>
<evidence type="ECO:0000256" key="1">
    <source>
        <dbReference type="SAM" id="Coils"/>
    </source>
</evidence>
<dbReference type="EMBL" id="CAXDID020000001">
    <property type="protein sequence ID" value="CAL5970319.1"/>
    <property type="molecule type" value="Genomic_DNA"/>
</dbReference>
<keyword evidence="3" id="KW-1185">Reference proteome</keyword>
<comment type="caution">
    <text evidence="2">The sequence shown here is derived from an EMBL/GenBank/DDBJ whole genome shotgun (WGS) entry which is preliminary data.</text>
</comment>